<comment type="catalytic activity">
    <reaction evidence="8">
        <text>L-threonyl-[protein] + ATP = O-phospho-L-threonyl-[protein] + ADP + H(+)</text>
        <dbReference type="Rhea" id="RHEA:46608"/>
        <dbReference type="Rhea" id="RHEA-COMP:11060"/>
        <dbReference type="Rhea" id="RHEA-COMP:11605"/>
        <dbReference type="ChEBI" id="CHEBI:15378"/>
        <dbReference type="ChEBI" id="CHEBI:30013"/>
        <dbReference type="ChEBI" id="CHEBI:30616"/>
        <dbReference type="ChEBI" id="CHEBI:61977"/>
        <dbReference type="ChEBI" id="CHEBI:456216"/>
        <dbReference type="EC" id="2.7.12.2"/>
    </reaction>
</comment>
<feature type="binding site" evidence="10">
    <location>
        <position position="94"/>
    </location>
    <ligand>
        <name>ATP</name>
        <dbReference type="ChEBI" id="CHEBI:30616"/>
    </ligand>
</feature>
<evidence type="ECO:0000256" key="6">
    <source>
        <dbReference type="ARBA" id="ARBA00038999"/>
    </source>
</evidence>
<evidence type="ECO:0000256" key="8">
    <source>
        <dbReference type="ARBA" id="ARBA00049299"/>
    </source>
</evidence>
<evidence type="ECO:0000256" key="2">
    <source>
        <dbReference type="ARBA" id="ARBA00022741"/>
    </source>
</evidence>
<dbReference type="InterPro" id="IPR000719">
    <property type="entry name" value="Prot_kinase_dom"/>
</dbReference>
<dbReference type="PANTHER" id="PTHR48013">
    <property type="entry name" value="DUAL SPECIFICITY MITOGEN-ACTIVATED PROTEIN KINASE KINASE 5-RELATED"/>
    <property type="match status" value="1"/>
</dbReference>
<evidence type="ECO:0000256" key="12">
    <source>
        <dbReference type="SAM" id="MobiDB-lite"/>
    </source>
</evidence>
<evidence type="ECO:0000256" key="9">
    <source>
        <dbReference type="ARBA" id="ARBA00051693"/>
    </source>
</evidence>
<keyword evidence="2 10" id="KW-0547">Nucleotide-binding</keyword>
<dbReference type="GO" id="GO:0004708">
    <property type="term" value="F:MAP kinase kinase activity"/>
    <property type="evidence" value="ECO:0007669"/>
    <property type="project" value="UniProtKB-EC"/>
</dbReference>
<evidence type="ECO:0000259" key="13">
    <source>
        <dbReference type="PROSITE" id="PS50011"/>
    </source>
</evidence>
<dbReference type="Proteomes" id="UP001212841">
    <property type="component" value="Unassembled WGS sequence"/>
</dbReference>
<keyword evidence="3 14" id="KW-0418">Kinase</keyword>
<evidence type="ECO:0000256" key="1">
    <source>
        <dbReference type="ARBA" id="ARBA00022679"/>
    </source>
</evidence>
<dbReference type="InterPro" id="IPR017441">
    <property type="entry name" value="Protein_kinase_ATP_BS"/>
</dbReference>
<evidence type="ECO:0000313" key="15">
    <source>
        <dbReference type="Proteomes" id="UP001212841"/>
    </source>
</evidence>
<dbReference type="Gene3D" id="3.30.200.20">
    <property type="entry name" value="Phosphorylase Kinase, domain 1"/>
    <property type="match status" value="1"/>
</dbReference>
<accession>A0AAD5WZ91</accession>
<feature type="compositionally biased region" description="Low complexity" evidence="12">
    <location>
        <begin position="40"/>
        <end position="53"/>
    </location>
</feature>
<dbReference type="InterPro" id="IPR008271">
    <property type="entry name" value="Ser/Thr_kinase_AS"/>
</dbReference>
<dbReference type="Gene3D" id="1.10.510.10">
    <property type="entry name" value="Transferase(Phosphotransferase) domain 1"/>
    <property type="match status" value="1"/>
</dbReference>
<comment type="catalytic activity">
    <reaction evidence="9">
        <text>L-tyrosyl-[protein] + ATP = O-phospho-L-tyrosyl-[protein] + ADP + H(+)</text>
        <dbReference type="Rhea" id="RHEA:10596"/>
        <dbReference type="Rhea" id="RHEA-COMP:10136"/>
        <dbReference type="Rhea" id="RHEA-COMP:20101"/>
        <dbReference type="ChEBI" id="CHEBI:15378"/>
        <dbReference type="ChEBI" id="CHEBI:30616"/>
        <dbReference type="ChEBI" id="CHEBI:46858"/>
        <dbReference type="ChEBI" id="CHEBI:61978"/>
        <dbReference type="ChEBI" id="CHEBI:456216"/>
        <dbReference type="EC" id="2.7.12.2"/>
    </reaction>
</comment>
<gene>
    <name evidence="14" type="primary">MKK1</name>
    <name evidence="14" type="ORF">HK097_000840</name>
</gene>
<evidence type="ECO:0000256" key="5">
    <source>
        <dbReference type="ARBA" id="ARBA00038035"/>
    </source>
</evidence>
<dbReference type="EMBL" id="JADGJD010001162">
    <property type="protein sequence ID" value="KAJ3046467.1"/>
    <property type="molecule type" value="Genomic_DNA"/>
</dbReference>
<dbReference type="GO" id="GO:0005524">
    <property type="term" value="F:ATP binding"/>
    <property type="evidence" value="ECO:0007669"/>
    <property type="project" value="UniProtKB-UniRule"/>
</dbReference>
<comment type="similarity">
    <text evidence="5">Belongs to the protein kinase superfamily. STE Ser/Thr protein kinase family. MAP kinase kinase subfamily.</text>
</comment>
<organism evidence="14 15">
    <name type="scientific">Rhizophlyctis rosea</name>
    <dbReference type="NCBI Taxonomy" id="64517"/>
    <lineage>
        <taxon>Eukaryota</taxon>
        <taxon>Fungi</taxon>
        <taxon>Fungi incertae sedis</taxon>
        <taxon>Chytridiomycota</taxon>
        <taxon>Chytridiomycota incertae sedis</taxon>
        <taxon>Chytridiomycetes</taxon>
        <taxon>Rhizophlyctidales</taxon>
        <taxon>Rhizophlyctidaceae</taxon>
        <taxon>Rhizophlyctis</taxon>
    </lineage>
</organism>
<keyword evidence="4 10" id="KW-0067">ATP-binding</keyword>
<evidence type="ECO:0000256" key="3">
    <source>
        <dbReference type="ARBA" id="ARBA00022777"/>
    </source>
</evidence>
<protein>
    <recommendedName>
        <fullName evidence="6">mitogen-activated protein kinase kinase</fullName>
        <ecNumber evidence="6">2.7.12.2</ecNumber>
    </recommendedName>
</protein>
<dbReference type="GO" id="GO:0004674">
    <property type="term" value="F:protein serine/threonine kinase activity"/>
    <property type="evidence" value="ECO:0007669"/>
    <property type="project" value="UniProtKB-KW"/>
</dbReference>
<dbReference type="PROSITE" id="PS00107">
    <property type="entry name" value="PROTEIN_KINASE_ATP"/>
    <property type="match status" value="1"/>
</dbReference>
<comment type="catalytic activity">
    <reaction evidence="7">
        <text>L-seryl-[protein] + ATP = O-phospho-L-seryl-[protein] + ADP + H(+)</text>
        <dbReference type="Rhea" id="RHEA:17989"/>
        <dbReference type="Rhea" id="RHEA-COMP:9863"/>
        <dbReference type="Rhea" id="RHEA-COMP:11604"/>
        <dbReference type="ChEBI" id="CHEBI:15378"/>
        <dbReference type="ChEBI" id="CHEBI:29999"/>
        <dbReference type="ChEBI" id="CHEBI:30616"/>
        <dbReference type="ChEBI" id="CHEBI:83421"/>
        <dbReference type="ChEBI" id="CHEBI:456216"/>
        <dbReference type="EC" id="2.7.12.2"/>
    </reaction>
</comment>
<evidence type="ECO:0000256" key="4">
    <source>
        <dbReference type="ARBA" id="ARBA00022840"/>
    </source>
</evidence>
<dbReference type="SUPFAM" id="SSF56112">
    <property type="entry name" value="Protein kinase-like (PK-like)"/>
    <property type="match status" value="1"/>
</dbReference>
<evidence type="ECO:0000256" key="11">
    <source>
        <dbReference type="RuleBase" id="RU000304"/>
    </source>
</evidence>
<comment type="caution">
    <text evidence="14">The sequence shown here is derived from an EMBL/GenBank/DDBJ whole genome shotgun (WGS) entry which is preliminary data.</text>
</comment>
<dbReference type="Pfam" id="PF00069">
    <property type="entry name" value="Pkinase"/>
    <property type="match status" value="1"/>
</dbReference>
<dbReference type="AlphaFoldDB" id="A0AAD5WZ91"/>
<dbReference type="SMART" id="SM00220">
    <property type="entry name" value="S_TKc"/>
    <property type="match status" value="1"/>
</dbReference>
<dbReference type="PROSITE" id="PS00108">
    <property type="entry name" value="PROTEIN_KINASE_ST"/>
    <property type="match status" value="1"/>
</dbReference>
<reference evidence="14" key="1">
    <citation type="submission" date="2020-05" db="EMBL/GenBank/DDBJ databases">
        <title>Phylogenomic resolution of chytrid fungi.</title>
        <authorList>
            <person name="Stajich J.E."/>
            <person name="Amses K."/>
            <person name="Simmons R."/>
            <person name="Seto K."/>
            <person name="Myers J."/>
            <person name="Bonds A."/>
            <person name="Quandt C.A."/>
            <person name="Barry K."/>
            <person name="Liu P."/>
            <person name="Grigoriev I."/>
            <person name="Longcore J.E."/>
            <person name="James T.Y."/>
        </authorList>
    </citation>
    <scope>NUCLEOTIDE SEQUENCE</scope>
    <source>
        <strain evidence="14">JEL0318</strain>
    </source>
</reference>
<evidence type="ECO:0000313" key="14">
    <source>
        <dbReference type="EMBL" id="KAJ3046467.1"/>
    </source>
</evidence>
<keyword evidence="15" id="KW-1185">Reference proteome</keyword>
<feature type="region of interest" description="Disordered" evidence="12">
    <location>
        <begin position="35"/>
        <end position="54"/>
    </location>
</feature>
<keyword evidence="1" id="KW-0808">Transferase</keyword>
<feature type="domain" description="Protein kinase" evidence="13">
    <location>
        <begin position="65"/>
        <end position="334"/>
    </location>
</feature>
<dbReference type="PANTHER" id="PTHR48013:SF9">
    <property type="entry name" value="DUAL SPECIFICITY MITOGEN-ACTIVATED PROTEIN KINASE KINASE 5"/>
    <property type="match status" value="1"/>
</dbReference>
<name>A0AAD5WZ91_9FUNG</name>
<evidence type="ECO:0000256" key="10">
    <source>
        <dbReference type="PROSITE-ProRule" id="PRU10141"/>
    </source>
</evidence>
<keyword evidence="11" id="KW-0723">Serine/threonine-protein kinase</keyword>
<dbReference type="InterPro" id="IPR011009">
    <property type="entry name" value="Kinase-like_dom_sf"/>
</dbReference>
<evidence type="ECO:0000256" key="7">
    <source>
        <dbReference type="ARBA" id="ARBA00049014"/>
    </source>
</evidence>
<sequence length="358" mass="38711">MMLSIPSISFSDFDDAGSGVDTDIDDALAAEASKSRITRNGSGNSSSKSLNGVGNDGVLYKEEDLEHLSELGSGSSGTVSKVQHRPTGKILARKQISLLLPSDLATPRTTRRLLRELKILRKCHSPYILSFTSYFLSPTPSSPSELSLLTELLPLGSLERIYKNTGPLHEDVIAKIVVCVLRGLQYLETVKVVHRDIKPSNILVGANGEIKIGDFGVSKEVMEGGTGAATFTGTQGYLAPERLHSADATTTSDIWSLGLTAMELALARFPFPPPEHPPLTSPLDLMMYIEKEESPRLPGGAGFSKPFEEFVEGCLVKDGNARWGVNECMASSFCQRAIESGMDLTAWVEEVKKTLPVL</sequence>
<dbReference type="EC" id="2.7.12.2" evidence="6"/>
<dbReference type="PROSITE" id="PS50011">
    <property type="entry name" value="PROTEIN_KINASE_DOM"/>
    <property type="match status" value="1"/>
</dbReference>
<proteinExistence type="inferred from homology"/>